<dbReference type="Pfam" id="PF03600">
    <property type="entry name" value="CitMHS"/>
    <property type="match status" value="1"/>
</dbReference>
<dbReference type="GO" id="GO:0005886">
    <property type="term" value="C:plasma membrane"/>
    <property type="evidence" value="ECO:0007669"/>
    <property type="project" value="TreeGrafter"/>
</dbReference>
<feature type="transmembrane region" description="Helical" evidence="6">
    <location>
        <begin position="303"/>
        <end position="320"/>
    </location>
</feature>
<dbReference type="OrthoDB" id="5445144at2"/>
<comment type="subcellular location">
    <subcellularLocation>
        <location evidence="1">Membrane</location>
        <topology evidence="1">Multi-pass membrane protein</topology>
    </subcellularLocation>
</comment>
<accession>A0A1K1LD26</accession>
<evidence type="ECO:0000256" key="4">
    <source>
        <dbReference type="ARBA" id="ARBA00022989"/>
    </source>
</evidence>
<protein>
    <submittedName>
        <fullName evidence="8">Di-and tricarboxylate transporters</fullName>
    </submittedName>
</protein>
<keyword evidence="3 6" id="KW-0812">Transmembrane</keyword>
<feature type="transmembrane region" description="Helical" evidence="6">
    <location>
        <begin position="141"/>
        <end position="164"/>
    </location>
</feature>
<feature type="transmembrane region" description="Helical" evidence="6">
    <location>
        <begin position="273"/>
        <end position="291"/>
    </location>
</feature>
<keyword evidence="9" id="KW-1185">Reference proteome</keyword>
<feature type="transmembrane region" description="Helical" evidence="6">
    <location>
        <begin position="97"/>
        <end position="121"/>
    </location>
</feature>
<sequence length="487" mass="52559">MAGKESTPKRFSAPAYYLHAVVCLLIMFGFGQLPPVEPLTPLGMNLIGIFLGVLYGWVCIEIVWPSLAGLLALMLIGGMKPMMLLNKSFGDPVVQMMFFIFVFCATISHYGLSKFISLWFITRKFVAGRPWVFTYTFLGSIFILGGLTSASPAAIIGWSILYGVCEVCGFKKGDGYPTMMVFGIVFAAQVGMSLIPFKQAALTVFSAYETMSGVGIDYAKYMLIALLICAVCSLLFIVMGKYIFRPDMGKLVHLDVSKLDKDGSLVLSRVQKIILAFLFLLVILLLAPNFMPRDFFLTRFLKGIGNTGIVILLVTVMAAIKVEGKALLNFKVMVDSGVTWGIVLLLAFVQPLSGAMARPESGITPFLMMALDPIISGGTPLTFALFLGLAATLLTQVMNNGAVGVALMPIIYSYCQAAGVSPELPLIMVVMGVHFAFLTPAASASAALLHGNEWSDSKAIWKTAPAVILMSYLVTAAITIIVGKAIF</sequence>
<dbReference type="InterPro" id="IPR004680">
    <property type="entry name" value="Cit_transptr-like_dom"/>
</dbReference>
<keyword evidence="5 6" id="KW-0472">Membrane</keyword>
<evidence type="ECO:0000313" key="9">
    <source>
        <dbReference type="Proteomes" id="UP000186323"/>
    </source>
</evidence>
<dbReference type="EMBL" id="LT630450">
    <property type="protein sequence ID" value="SFV72599.1"/>
    <property type="molecule type" value="Genomic_DNA"/>
</dbReference>
<dbReference type="RefSeq" id="WP_072333175.1">
    <property type="nucleotide sequence ID" value="NZ_CALJDE010000039.1"/>
</dbReference>
<evidence type="ECO:0000256" key="2">
    <source>
        <dbReference type="ARBA" id="ARBA00022448"/>
    </source>
</evidence>
<reference evidence="9" key="1">
    <citation type="submission" date="2016-10" db="EMBL/GenBank/DDBJ databases">
        <authorList>
            <person name="Wegmann U."/>
        </authorList>
    </citation>
    <scope>NUCLEOTIDE SEQUENCE [LARGE SCALE GENOMIC DNA]</scope>
</reference>
<name>A0A1K1LD26_9BACT</name>
<feature type="transmembrane region" description="Helical" evidence="6">
    <location>
        <begin position="176"/>
        <end position="197"/>
    </location>
</feature>
<dbReference type="KEGG" id="dpg:DESPIGER_0720"/>
<feature type="transmembrane region" description="Helical" evidence="6">
    <location>
        <begin position="46"/>
        <end position="76"/>
    </location>
</feature>
<evidence type="ECO:0000256" key="3">
    <source>
        <dbReference type="ARBA" id="ARBA00022692"/>
    </source>
</evidence>
<keyword evidence="2" id="KW-0813">Transport</keyword>
<feature type="transmembrane region" description="Helical" evidence="6">
    <location>
        <begin position="16"/>
        <end position="34"/>
    </location>
</feature>
<feature type="domain" description="Citrate transporter-like" evidence="7">
    <location>
        <begin position="60"/>
        <end position="430"/>
    </location>
</feature>
<dbReference type="PANTHER" id="PTHR10283">
    <property type="entry name" value="SOLUTE CARRIER FAMILY 13 MEMBER"/>
    <property type="match status" value="1"/>
</dbReference>
<organism evidence="8 9">
    <name type="scientific">Desulfovibrio piger</name>
    <dbReference type="NCBI Taxonomy" id="901"/>
    <lineage>
        <taxon>Bacteria</taxon>
        <taxon>Pseudomonadati</taxon>
        <taxon>Thermodesulfobacteriota</taxon>
        <taxon>Desulfovibrionia</taxon>
        <taxon>Desulfovibrionales</taxon>
        <taxon>Desulfovibrionaceae</taxon>
        <taxon>Desulfovibrio</taxon>
    </lineage>
</organism>
<keyword evidence="4 6" id="KW-1133">Transmembrane helix</keyword>
<evidence type="ECO:0000256" key="5">
    <source>
        <dbReference type="ARBA" id="ARBA00023136"/>
    </source>
</evidence>
<gene>
    <name evidence="8" type="ORF">DESPIGER_0720</name>
</gene>
<feature type="transmembrane region" description="Helical" evidence="6">
    <location>
        <begin position="373"/>
        <end position="394"/>
    </location>
</feature>
<dbReference type="Proteomes" id="UP000186323">
    <property type="component" value="Chromosome I"/>
</dbReference>
<evidence type="ECO:0000313" key="8">
    <source>
        <dbReference type="EMBL" id="SFV72599.1"/>
    </source>
</evidence>
<feature type="transmembrane region" description="Helical" evidence="6">
    <location>
        <begin position="401"/>
        <end position="420"/>
    </location>
</feature>
<feature type="transmembrane region" description="Helical" evidence="6">
    <location>
        <begin position="426"/>
        <end position="451"/>
    </location>
</feature>
<evidence type="ECO:0000259" key="7">
    <source>
        <dbReference type="Pfam" id="PF03600"/>
    </source>
</evidence>
<dbReference type="PANTHER" id="PTHR10283:SF82">
    <property type="entry name" value="SOLUTE CARRIER FAMILY 13 MEMBER 2"/>
    <property type="match status" value="1"/>
</dbReference>
<feature type="transmembrane region" description="Helical" evidence="6">
    <location>
        <begin position="221"/>
        <end position="244"/>
    </location>
</feature>
<evidence type="ECO:0000256" key="6">
    <source>
        <dbReference type="SAM" id="Phobius"/>
    </source>
</evidence>
<feature type="transmembrane region" description="Helical" evidence="6">
    <location>
        <begin position="332"/>
        <end position="353"/>
    </location>
</feature>
<evidence type="ECO:0000256" key="1">
    <source>
        <dbReference type="ARBA" id="ARBA00004141"/>
    </source>
</evidence>
<dbReference type="GO" id="GO:0022857">
    <property type="term" value="F:transmembrane transporter activity"/>
    <property type="evidence" value="ECO:0007669"/>
    <property type="project" value="TreeGrafter"/>
</dbReference>
<dbReference type="AlphaFoldDB" id="A0A1K1LD26"/>
<proteinExistence type="predicted"/>
<feature type="transmembrane region" description="Helical" evidence="6">
    <location>
        <begin position="463"/>
        <end position="486"/>
    </location>
</feature>